<dbReference type="EMBL" id="SNRW01021111">
    <property type="protein sequence ID" value="KAA6364880.1"/>
    <property type="molecule type" value="Genomic_DNA"/>
</dbReference>
<gene>
    <name evidence="1" type="ORF">EZS28_039593</name>
</gene>
<dbReference type="InterPro" id="IPR043136">
    <property type="entry name" value="B30.2/SPRY_sf"/>
</dbReference>
<name>A0A5J4U415_9EUKA</name>
<evidence type="ECO:0000313" key="2">
    <source>
        <dbReference type="Proteomes" id="UP000324800"/>
    </source>
</evidence>
<protein>
    <recommendedName>
        <fullName evidence="3">SPRY domain-containing protein</fullName>
    </recommendedName>
</protein>
<organism evidence="1 2">
    <name type="scientific">Streblomastix strix</name>
    <dbReference type="NCBI Taxonomy" id="222440"/>
    <lineage>
        <taxon>Eukaryota</taxon>
        <taxon>Metamonada</taxon>
        <taxon>Preaxostyla</taxon>
        <taxon>Oxymonadida</taxon>
        <taxon>Streblomastigidae</taxon>
        <taxon>Streblomastix</taxon>
    </lineage>
</organism>
<accession>A0A5J4U415</accession>
<proteinExistence type="predicted"/>
<evidence type="ECO:0008006" key="3">
    <source>
        <dbReference type="Google" id="ProtNLM"/>
    </source>
</evidence>
<feature type="non-terminal residue" evidence="1">
    <location>
        <position position="255"/>
    </location>
</feature>
<dbReference type="Gene3D" id="2.60.120.920">
    <property type="match status" value="1"/>
</dbReference>
<dbReference type="AlphaFoldDB" id="A0A5J4U415"/>
<sequence length="255" mass="28954">MKNNKMITVSLTQILENGIWQMEAEFNNSYNIAAIGIVRDTYNIPADTHPYCQHMVSYGMINFGETVGNGKVYYKENGTSGNIAYQDNQIIKSEYDSEKGTLIFSVDGVQQPVYVRGINEKVRFIIFIYYPQASCTIRSLKKLITPTTKHVANEKVKTMKLISEIGKSLKSIPDTLAQVYRLPFLKEQILAEIKQAKVTFTEFVKSGTCASSAAKSISKQTWKEIYYIERTLLPIFDIRSKELSQCLSQPDNAWV</sequence>
<dbReference type="Proteomes" id="UP000324800">
    <property type="component" value="Unassembled WGS sequence"/>
</dbReference>
<reference evidence="1 2" key="1">
    <citation type="submission" date="2019-03" db="EMBL/GenBank/DDBJ databases">
        <title>Single cell metagenomics reveals metabolic interactions within the superorganism composed of flagellate Streblomastix strix and complex community of Bacteroidetes bacteria on its surface.</title>
        <authorList>
            <person name="Treitli S.C."/>
            <person name="Kolisko M."/>
            <person name="Husnik F."/>
            <person name="Keeling P."/>
            <person name="Hampl V."/>
        </authorList>
    </citation>
    <scope>NUCLEOTIDE SEQUENCE [LARGE SCALE GENOMIC DNA]</scope>
    <source>
        <strain evidence="1">ST1C</strain>
    </source>
</reference>
<evidence type="ECO:0000313" key="1">
    <source>
        <dbReference type="EMBL" id="KAA6364880.1"/>
    </source>
</evidence>
<comment type="caution">
    <text evidence="1">The sequence shown here is derived from an EMBL/GenBank/DDBJ whole genome shotgun (WGS) entry which is preliminary data.</text>
</comment>